<dbReference type="EMBL" id="CAUOFW020004258">
    <property type="protein sequence ID" value="CAK9164652.1"/>
    <property type="molecule type" value="Genomic_DNA"/>
</dbReference>
<keyword evidence="2" id="KW-1185">Reference proteome</keyword>
<comment type="caution">
    <text evidence="1">The sequence shown here is derived from an EMBL/GenBank/DDBJ whole genome shotgun (WGS) entry which is preliminary data.</text>
</comment>
<dbReference type="AlphaFoldDB" id="A0ABC8TBT5"/>
<reference evidence="1 2" key="1">
    <citation type="submission" date="2024-02" db="EMBL/GenBank/DDBJ databases">
        <authorList>
            <person name="Vignale AGUSTIN F."/>
            <person name="Sosa J E."/>
            <person name="Modenutti C."/>
        </authorList>
    </citation>
    <scope>NUCLEOTIDE SEQUENCE [LARGE SCALE GENOMIC DNA]</scope>
</reference>
<accession>A0ABC8TBT5</accession>
<name>A0ABC8TBT5_9AQUA</name>
<proteinExistence type="predicted"/>
<evidence type="ECO:0000313" key="2">
    <source>
        <dbReference type="Proteomes" id="UP001642360"/>
    </source>
</evidence>
<protein>
    <submittedName>
        <fullName evidence="1">Uncharacterized protein</fullName>
    </submittedName>
</protein>
<evidence type="ECO:0000313" key="1">
    <source>
        <dbReference type="EMBL" id="CAK9164652.1"/>
    </source>
</evidence>
<dbReference type="Proteomes" id="UP001642360">
    <property type="component" value="Unassembled WGS sequence"/>
</dbReference>
<organism evidence="1 2">
    <name type="scientific">Ilex paraguariensis</name>
    <name type="common">yerba mate</name>
    <dbReference type="NCBI Taxonomy" id="185542"/>
    <lineage>
        <taxon>Eukaryota</taxon>
        <taxon>Viridiplantae</taxon>
        <taxon>Streptophyta</taxon>
        <taxon>Embryophyta</taxon>
        <taxon>Tracheophyta</taxon>
        <taxon>Spermatophyta</taxon>
        <taxon>Magnoliopsida</taxon>
        <taxon>eudicotyledons</taxon>
        <taxon>Gunneridae</taxon>
        <taxon>Pentapetalae</taxon>
        <taxon>asterids</taxon>
        <taxon>campanulids</taxon>
        <taxon>Aquifoliales</taxon>
        <taxon>Aquifoliaceae</taxon>
        <taxon>Ilex</taxon>
    </lineage>
</organism>
<sequence>MIVLMSSHFLAPSCSCLRIASPVMLLNRSSGGKKLPSYGACPVEEAVVVAIQCFVVEPWTIIALDGLTDFRLLLDLRTGRPKLEADNHCSYFGF</sequence>
<gene>
    <name evidence="1" type="ORF">ILEXP_LOCUS33796</name>
</gene>